<evidence type="ECO:0000259" key="2">
    <source>
        <dbReference type="Pfam" id="PF18620"/>
    </source>
</evidence>
<evidence type="ECO:0000313" key="3">
    <source>
        <dbReference type="EMBL" id="MBL3657231.1"/>
    </source>
</evidence>
<evidence type="ECO:0000313" key="4">
    <source>
        <dbReference type="Proteomes" id="UP000659388"/>
    </source>
</evidence>
<dbReference type="Pfam" id="PF08522">
    <property type="entry name" value="BT_3987-like_N"/>
    <property type="match status" value="1"/>
</dbReference>
<organism evidence="3 4">
    <name type="scientific">Fulvivirga sediminis</name>
    <dbReference type="NCBI Taxonomy" id="2803949"/>
    <lineage>
        <taxon>Bacteria</taxon>
        <taxon>Pseudomonadati</taxon>
        <taxon>Bacteroidota</taxon>
        <taxon>Cytophagia</taxon>
        <taxon>Cytophagales</taxon>
        <taxon>Fulvivirgaceae</taxon>
        <taxon>Fulvivirga</taxon>
    </lineage>
</organism>
<dbReference type="InterPro" id="IPR013728">
    <property type="entry name" value="BT_3987-like_N"/>
</dbReference>
<accession>A0A937F6E0</accession>
<dbReference type="Gene3D" id="2.60.40.1740">
    <property type="entry name" value="hypothetical protein (bacova_03559)"/>
    <property type="match status" value="1"/>
</dbReference>
<feature type="domain" description="DUF5627" evidence="2">
    <location>
        <begin position="197"/>
        <end position="330"/>
    </location>
</feature>
<reference evidence="3" key="1">
    <citation type="submission" date="2021-01" db="EMBL/GenBank/DDBJ databases">
        <title>Fulvivirga kasyanovii gen. nov., sp nov., a novel member of the phylum Bacteroidetes isolated from seawater in a mussel farm.</title>
        <authorList>
            <person name="Zhao L.-H."/>
            <person name="Wang Z.-J."/>
        </authorList>
    </citation>
    <scope>NUCLEOTIDE SEQUENCE</scope>
    <source>
        <strain evidence="3">2943</strain>
    </source>
</reference>
<gene>
    <name evidence="3" type="ORF">JL102_13875</name>
</gene>
<dbReference type="EMBL" id="JAESIY010000007">
    <property type="protein sequence ID" value="MBL3657231.1"/>
    <property type="molecule type" value="Genomic_DNA"/>
</dbReference>
<feature type="domain" description="BT-3987-like N-terminal" evidence="1">
    <location>
        <begin position="32"/>
        <end position="156"/>
    </location>
</feature>
<name>A0A937F6E0_9BACT</name>
<dbReference type="Proteomes" id="UP000659388">
    <property type="component" value="Unassembled WGS sequence"/>
</dbReference>
<dbReference type="AlphaFoldDB" id="A0A937F6E0"/>
<keyword evidence="4" id="KW-1185">Reference proteome</keyword>
<dbReference type="PROSITE" id="PS51257">
    <property type="entry name" value="PROKAR_LIPOPROTEIN"/>
    <property type="match status" value="1"/>
</dbReference>
<sequence>MKNNLIKIFLLVLLAGASSCDNDEWEFPDYDYQSIYFAYQYPVRTITLGEDIFDTSLDNEHKCKIMATTGGVYDNNSEVTIDIEVDNSLCNNLLFVEDGDEVIPMPAAYYELAADHIIIPKGQLTGGVEVQLTDAFFADPKALTNNYVIPIVMTNVLQADTILSGVSIVEKPERTVATDWSVQPKDYILYAVKYVNPWHGFYLRRGKDIIARDNEETETVIRHKEYVEYDEVKKLTTTTLNQTRLPLTFKNNLGENVNIDLLLSFDEEGNCNVSTNSSTFSASGKGKFVKDGEKNSWGEKDRDALYLNYEIDFNDMQVTSTDTLVLRDRGVTFETYTPVIQ</sequence>
<dbReference type="Pfam" id="PF18620">
    <property type="entry name" value="DUF5627"/>
    <property type="match status" value="1"/>
</dbReference>
<evidence type="ECO:0000259" key="1">
    <source>
        <dbReference type="Pfam" id="PF08522"/>
    </source>
</evidence>
<dbReference type="Gene3D" id="2.40.128.420">
    <property type="match status" value="1"/>
</dbReference>
<dbReference type="InterPro" id="IPR040580">
    <property type="entry name" value="DUF5627"/>
</dbReference>
<protein>
    <submittedName>
        <fullName evidence="3">DUF1735 domain-containing protein</fullName>
    </submittedName>
</protein>
<comment type="caution">
    <text evidence="3">The sequence shown here is derived from an EMBL/GenBank/DDBJ whole genome shotgun (WGS) entry which is preliminary data.</text>
</comment>
<proteinExistence type="predicted"/>